<protein>
    <submittedName>
        <fullName evidence="3">LuxR family transcriptional regulator</fullName>
    </submittedName>
</protein>
<dbReference type="SMART" id="SM00421">
    <property type="entry name" value="HTH_LUXR"/>
    <property type="match status" value="1"/>
</dbReference>
<dbReference type="CDD" id="cd00077">
    <property type="entry name" value="HDc"/>
    <property type="match status" value="1"/>
</dbReference>
<proteinExistence type="predicted"/>
<sequence>MEHMLRATLLGLRIAELMGVDQAGRGRIYYANLLAWIGCHADSFELAALFGDDIGFRSDYYLLDAHGLPMLSLMLRHTGAELPRWQRAVRRSEFAATANTAVKSLIRSHCTSAGQLANRVGLDHGMPAILNNTFERWDGKGLPAGKSGVQIPLEMRIAQLADTAEVFLRTAGLEAATATVADRRGTQFDPAVADLFCERAKELTAGLLELDPWPAALAAAPHDAPLTDAELDAVLAAIGDFADLKSPFTAGHSRAVASLAAATAGECGLTAAEQQALRRAGWTHDLGRMGVSNAIWDKKLALSAVDRERLQMYPYLSERILGRVPGMRKVAELAGAHHERLDGSGYPRGISGADLSTSHRILAAADAYQTYLEPRPHRPEMTPLQAQLRLREEVRCGRLDGHLADAVLVAAGQRQALRRSLPAGLTSRELEVLRLLCQGMNNKGIAESLVIAPKTARNHVEHIYQKIGAGNRVAATLFALDNGLWERTGSRPLR</sequence>
<reference evidence="3 4" key="1">
    <citation type="submission" date="2018-01" db="EMBL/GenBank/DDBJ databases">
        <title>Arthrobacter sp. nov., from glaciers in China.</title>
        <authorList>
            <person name="Liu Q."/>
            <person name="Xin Y.-H."/>
        </authorList>
    </citation>
    <scope>NUCLEOTIDE SEQUENCE [LARGE SCALE GENOMIC DNA]</scope>
    <source>
        <strain evidence="3 4">HLT2-12-2</strain>
    </source>
</reference>
<dbReference type="SUPFAM" id="SSF46894">
    <property type="entry name" value="C-terminal effector domain of the bipartite response regulators"/>
    <property type="match status" value="1"/>
</dbReference>
<dbReference type="Gene3D" id="1.10.3210.10">
    <property type="entry name" value="Hypothetical protein af1432"/>
    <property type="match status" value="2"/>
</dbReference>
<evidence type="ECO:0000259" key="1">
    <source>
        <dbReference type="PROSITE" id="PS50043"/>
    </source>
</evidence>
<dbReference type="SUPFAM" id="SSF109604">
    <property type="entry name" value="HD-domain/PDEase-like"/>
    <property type="match status" value="1"/>
</dbReference>
<dbReference type="EMBL" id="PPXC01000007">
    <property type="protein sequence ID" value="POH73486.1"/>
    <property type="molecule type" value="Genomic_DNA"/>
</dbReference>
<dbReference type="SMART" id="SM00471">
    <property type="entry name" value="HDc"/>
    <property type="match status" value="1"/>
</dbReference>
<dbReference type="AlphaFoldDB" id="A0A2S3ZW37"/>
<comment type="caution">
    <text evidence="3">The sequence shown here is derived from an EMBL/GenBank/DDBJ whole genome shotgun (WGS) entry which is preliminary data.</text>
</comment>
<evidence type="ECO:0000313" key="3">
    <source>
        <dbReference type="EMBL" id="POH73486.1"/>
    </source>
</evidence>
<dbReference type="InterPro" id="IPR000792">
    <property type="entry name" value="Tscrpt_reg_LuxR_C"/>
</dbReference>
<dbReference type="InterPro" id="IPR037522">
    <property type="entry name" value="HD_GYP_dom"/>
</dbReference>
<name>A0A2S3ZW37_ARTGL</name>
<dbReference type="PROSITE" id="PS50043">
    <property type="entry name" value="HTH_LUXR_2"/>
    <property type="match status" value="1"/>
</dbReference>
<dbReference type="InterPro" id="IPR036388">
    <property type="entry name" value="WH-like_DNA-bd_sf"/>
</dbReference>
<dbReference type="GO" id="GO:0006355">
    <property type="term" value="P:regulation of DNA-templated transcription"/>
    <property type="evidence" value="ECO:0007669"/>
    <property type="project" value="InterPro"/>
</dbReference>
<keyword evidence="4" id="KW-1185">Reference proteome</keyword>
<evidence type="ECO:0000313" key="4">
    <source>
        <dbReference type="Proteomes" id="UP000237061"/>
    </source>
</evidence>
<gene>
    <name evidence="3" type="ORF">CVS27_10275</name>
</gene>
<evidence type="ECO:0000259" key="2">
    <source>
        <dbReference type="PROSITE" id="PS51832"/>
    </source>
</evidence>
<dbReference type="InterPro" id="IPR016032">
    <property type="entry name" value="Sig_transdc_resp-reg_C-effctor"/>
</dbReference>
<dbReference type="Gene3D" id="1.10.10.10">
    <property type="entry name" value="Winged helix-like DNA-binding domain superfamily/Winged helix DNA-binding domain"/>
    <property type="match status" value="1"/>
</dbReference>
<feature type="domain" description="HD-GYP" evidence="2">
    <location>
        <begin position="227"/>
        <end position="423"/>
    </location>
</feature>
<dbReference type="Pfam" id="PF13487">
    <property type="entry name" value="HD_5"/>
    <property type="match status" value="2"/>
</dbReference>
<dbReference type="PROSITE" id="PS51832">
    <property type="entry name" value="HD_GYP"/>
    <property type="match status" value="1"/>
</dbReference>
<dbReference type="InterPro" id="IPR052020">
    <property type="entry name" value="Cyclic_di-GMP/3'3'-cGAMP_PDE"/>
</dbReference>
<organism evidence="3 4">
    <name type="scientific">Arthrobacter glacialis</name>
    <dbReference type="NCBI Taxonomy" id="1664"/>
    <lineage>
        <taxon>Bacteria</taxon>
        <taxon>Bacillati</taxon>
        <taxon>Actinomycetota</taxon>
        <taxon>Actinomycetes</taxon>
        <taxon>Micrococcales</taxon>
        <taxon>Micrococcaceae</taxon>
        <taxon>Arthrobacter</taxon>
    </lineage>
</organism>
<feature type="domain" description="HTH luxR-type" evidence="1">
    <location>
        <begin position="418"/>
        <end position="483"/>
    </location>
</feature>
<accession>A0A2S3ZW37</accession>
<dbReference type="PANTHER" id="PTHR45228:SF5">
    <property type="entry name" value="CYCLIC DI-GMP PHOSPHODIESTERASE VC_1348-RELATED"/>
    <property type="match status" value="1"/>
</dbReference>
<dbReference type="InterPro" id="IPR003607">
    <property type="entry name" value="HD/PDEase_dom"/>
</dbReference>
<dbReference type="PRINTS" id="PR00038">
    <property type="entry name" value="HTHLUXR"/>
</dbReference>
<dbReference type="Pfam" id="PF00196">
    <property type="entry name" value="GerE"/>
    <property type="match status" value="1"/>
</dbReference>
<dbReference type="PANTHER" id="PTHR45228">
    <property type="entry name" value="CYCLIC DI-GMP PHOSPHODIESTERASE TM_0186-RELATED"/>
    <property type="match status" value="1"/>
</dbReference>
<dbReference type="Proteomes" id="UP000237061">
    <property type="component" value="Unassembled WGS sequence"/>
</dbReference>
<dbReference type="GO" id="GO:0003677">
    <property type="term" value="F:DNA binding"/>
    <property type="evidence" value="ECO:0007669"/>
    <property type="project" value="InterPro"/>
</dbReference>
<dbReference type="CDD" id="cd06170">
    <property type="entry name" value="LuxR_C_like"/>
    <property type="match status" value="1"/>
</dbReference>